<evidence type="ECO:0000256" key="1">
    <source>
        <dbReference type="ARBA" id="ARBA00004141"/>
    </source>
</evidence>
<proteinExistence type="predicted"/>
<evidence type="ECO:0000313" key="8">
    <source>
        <dbReference type="Proteomes" id="UP000198967"/>
    </source>
</evidence>
<dbReference type="EMBL" id="FNBE01000005">
    <property type="protein sequence ID" value="SDF56164.1"/>
    <property type="molecule type" value="Genomic_DNA"/>
</dbReference>
<feature type="transmembrane region" description="Helical" evidence="5">
    <location>
        <begin position="93"/>
        <end position="113"/>
    </location>
</feature>
<keyword evidence="8" id="KW-1185">Reference proteome</keyword>
<feature type="domain" description="Integral membrane bound transporter" evidence="6">
    <location>
        <begin position="199"/>
        <end position="322"/>
    </location>
</feature>
<dbReference type="AlphaFoldDB" id="A0A1G7M3F4"/>
<feature type="transmembrane region" description="Helical" evidence="5">
    <location>
        <begin position="67"/>
        <end position="87"/>
    </location>
</feature>
<reference evidence="7 8" key="1">
    <citation type="submission" date="2016-10" db="EMBL/GenBank/DDBJ databases">
        <authorList>
            <person name="de Groot N.N."/>
        </authorList>
    </citation>
    <scope>NUCLEOTIDE SEQUENCE [LARGE SCALE GENOMIC DNA]</scope>
    <source>
        <strain evidence="7 8">CGMCC 4.3143</strain>
    </source>
</reference>
<dbReference type="Pfam" id="PF13515">
    <property type="entry name" value="FUSC_2"/>
    <property type="match status" value="1"/>
</dbReference>
<feature type="transmembrane region" description="Helical" evidence="5">
    <location>
        <begin position="143"/>
        <end position="165"/>
    </location>
</feature>
<keyword evidence="2 5" id="KW-0812">Transmembrane</keyword>
<dbReference type="RefSeq" id="WP_093081019.1">
    <property type="nucleotide sequence ID" value="NZ_FNBE01000005.1"/>
</dbReference>
<evidence type="ECO:0000256" key="3">
    <source>
        <dbReference type="ARBA" id="ARBA00022989"/>
    </source>
</evidence>
<dbReference type="OrthoDB" id="4989419at2"/>
<dbReference type="Proteomes" id="UP000198967">
    <property type="component" value="Unassembled WGS sequence"/>
</dbReference>
<gene>
    <name evidence="7" type="ORF">SAMN05216377_105249</name>
</gene>
<feature type="transmembrane region" description="Helical" evidence="5">
    <location>
        <begin position="280"/>
        <end position="299"/>
    </location>
</feature>
<evidence type="ECO:0000313" key="7">
    <source>
        <dbReference type="EMBL" id="SDF56164.1"/>
    </source>
</evidence>
<evidence type="ECO:0000259" key="6">
    <source>
        <dbReference type="Pfam" id="PF13515"/>
    </source>
</evidence>
<name>A0A1G7M3F4_PSEOR</name>
<feature type="transmembrane region" description="Helical" evidence="5">
    <location>
        <begin position="31"/>
        <end position="55"/>
    </location>
</feature>
<evidence type="ECO:0000256" key="2">
    <source>
        <dbReference type="ARBA" id="ARBA00022692"/>
    </source>
</evidence>
<evidence type="ECO:0000256" key="5">
    <source>
        <dbReference type="SAM" id="Phobius"/>
    </source>
</evidence>
<keyword evidence="4 5" id="KW-0472">Membrane</keyword>
<dbReference type="GO" id="GO:0016020">
    <property type="term" value="C:membrane"/>
    <property type="evidence" value="ECO:0007669"/>
    <property type="project" value="UniProtKB-SubCell"/>
</dbReference>
<comment type="subcellular location">
    <subcellularLocation>
        <location evidence="1">Membrane</location>
        <topology evidence="1">Multi-pass membrane protein</topology>
    </subcellularLocation>
</comment>
<feature type="transmembrane region" description="Helical" evidence="5">
    <location>
        <begin position="186"/>
        <end position="203"/>
    </location>
</feature>
<evidence type="ECO:0000256" key="4">
    <source>
        <dbReference type="ARBA" id="ARBA00023136"/>
    </source>
</evidence>
<dbReference type="STRING" id="366584.SAMN05216377_105249"/>
<sequence length="331" mass="33493">MTLVRELVRVAPHAGAHRPALRCAVSVGVPMLVLLGLGRVDLLGAAAFGAFTAIYGRDLTVPARSAVQALTGTLLTASVGIGLVAAHLPGAPWLELAVLVALACAATVIGGMVDWKPGGPLFFVFAAGAFAGAPAQSAGAAAAILATTAGTAAFSVLVGSAGAVFPTHVRARRPLVVRPARATREDLLDVLLACALAAPVAVLVGVEHLYWVLIGAVVPLAAAHTTHRLARGVHRVAGTAVGLLVAWPLLAADLPPWSVVLAAVLLQTAAELLILRNYGLALVCITPLALVVGAIMHPAPTGDLLADRILATVVGVAAALVVVVARRRPRS</sequence>
<dbReference type="InterPro" id="IPR049453">
    <property type="entry name" value="Memb_transporter_dom"/>
</dbReference>
<organism evidence="7 8">
    <name type="scientific">Pseudonocardia oroxyli</name>
    <dbReference type="NCBI Taxonomy" id="366584"/>
    <lineage>
        <taxon>Bacteria</taxon>
        <taxon>Bacillati</taxon>
        <taxon>Actinomycetota</taxon>
        <taxon>Actinomycetes</taxon>
        <taxon>Pseudonocardiales</taxon>
        <taxon>Pseudonocardiaceae</taxon>
        <taxon>Pseudonocardia</taxon>
    </lineage>
</organism>
<feature type="transmembrane region" description="Helical" evidence="5">
    <location>
        <begin position="305"/>
        <end position="325"/>
    </location>
</feature>
<accession>A0A1G7M3F4</accession>
<keyword evidence="3 5" id="KW-1133">Transmembrane helix</keyword>
<protein>
    <submittedName>
        <fullName evidence="7">Fusaric acid resistance protein-like</fullName>
    </submittedName>
</protein>